<accession>E4YQM9</accession>
<evidence type="ECO:0000256" key="1">
    <source>
        <dbReference type="SAM" id="Coils"/>
    </source>
</evidence>
<evidence type="ECO:0008006" key="3">
    <source>
        <dbReference type="Google" id="ProtNLM"/>
    </source>
</evidence>
<dbReference type="SUPFAM" id="SSF57850">
    <property type="entry name" value="RING/U-box"/>
    <property type="match status" value="1"/>
</dbReference>
<feature type="coiled-coil region" evidence="1">
    <location>
        <begin position="279"/>
        <end position="320"/>
    </location>
</feature>
<dbReference type="InterPro" id="IPR013083">
    <property type="entry name" value="Znf_RING/FYVE/PHD"/>
</dbReference>
<proteinExistence type="predicted"/>
<dbReference type="Proteomes" id="UP000011014">
    <property type="component" value="Unassembled WGS sequence"/>
</dbReference>
<dbReference type="AlphaFoldDB" id="E4YQM9"/>
<name>E4YQM9_OIKDI</name>
<dbReference type="Gene3D" id="3.30.40.10">
    <property type="entry name" value="Zinc/RING finger domain, C3HC4 (zinc finger)"/>
    <property type="match status" value="1"/>
</dbReference>
<evidence type="ECO:0000313" key="2">
    <source>
        <dbReference type="EMBL" id="CBY37774.1"/>
    </source>
</evidence>
<sequence length="328" mass="38124">MGFDAEIDNSERNSVVENLKDEIQCSICCSIFEVLNLKRENVKSRIRKSWHSWQEPMKLDCCDGHICKKCFESVKKKFQNCPLCRKANFTAKFSRLMVTVLSQYKLFCPAKECNESVPYANFAQHKKTCPALNKKPCPSCKKLYWQKDFADHFLCFEDIIKKAQADQKKLKDLETKNKSLKQSKESLSQNNKNLIALKTEHENKIAELEQFIAEDSKKIKNQKNNLSILNKKISENAKKEQKKQKVWENKLNSAISESQKSLQQAEYNESRYSMLHAILHEMTDKAERMKSDKAFLESELNAANNEIINLTEKLRTHQNKSSGFFGLF</sequence>
<protein>
    <recommendedName>
        <fullName evidence="3">RING-type domain-containing protein</fullName>
    </recommendedName>
</protein>
<gene>
    <name evidence="2" type="ORF">GSOID_T00031260001</name>
</gene>
<dbReference type="EMBL" id="FN655056">
    <property type="protein sequence ID" value="CBY37774.1"/>
    <property type="molecule type" value="Genomic_DNA"/>
</dbReference>
<feature type="coiled-coil region" evidence="1">
    <location>
        <begin position="156"/>
        <end position="250"/>
    </location>
</feature>
<reference evidence="2" key="1">
    <citation type="journal article" date="2010" name="Science">
        <title>Plasticity of animal genome architecture unmasked by rapid evolution of a pelagic tunicate.</title>
        <authorList>
            <person name="Denoeud F."/>
            <person name="Henriet S."/>
            <person name="Mungpakdee S."/>
            <person name="Aury J.M."/>
            <person name="Da Silva C."/>
            <person name="Brinkmann H."/>
            <person name="Mikhaleva J."/>
            <person name="Olsen L.C."/>
            <person name="Jubin C."/>
            <person name="Canestro C."/>
            <person name="Bouquet J.M."/>
            <person name="Danks G."/>
            <person name="Poulain J."/>
            <person name="Campsteijn C."/>
            <person name="Adamski M."/>
            <person name="Cross I."/>
            <person name="Yadetie F."/>
            <person name="Muffato M."/>
            <person name="Louis A."/>
            <person name="Butcher S."/>
            <person name="Tsagkogeorga G."/>
            <person name="Konrad A."/>
            <person name="Singh S."/>
            <person name="Jensen M.F."/>
            <person name="Cong E.H."/>
            <person name="Eikeseth-Otteraa H."/>
            <person name="Noel B."/>
            <person name="Anthouard V."/>
            <person name="Porcel B.M."/>
            <person name="Kachouri-Lafond R."/>
            <person name="Nishino A."/>
            <person name="Ugolini M."/>
            <person name="Chourrout P."/>
            <person name="Nishida H."/>
            <person name="Aasland R."/>
            <person name="Huzurbazar S."/>
            <person name="Westhof E."/>
            <person name="Delsuc F."/>
            <person name="Lehrach H."/>
            <person name="Reinhardt R."/>
            <person name="Weissenbach J."/>
            <person name="Roy S.W."/>
            <person name="Artiguenave F."/>
            <person name="Postlethwait J.H."/>
            <person name="Manak J.R."/>
            <person name="Thompson E.M."/>
            <person name="Jaillon O."/>
            <person name="Du Pasquier L."/>
            <person name="Boudinot P."/>
            <person name="Liberles D.A."/>
            <person name="Volff J.N."/>
            <person name="Philippe H."/>
            <person name="Lenhard B."/>
            <person name="Roest Crollius H."/>
            <person name="Wincker P."/>
            <person name="Chourrout D."/>
        </authorList>
    </citation>
    <scope>NUCLEOTIDE SEQUENCE [LARGE SCALE GENOMIC DNA]</scope>
</reference>
<organism evidence="2">
    <name type="scientific">Oikopleura dioica</name>
    <name type="common">Tunicate</name>
    <dbReference type="NCBI Taxonomy" id="34765"/>
    <lineage>
        <taxon>Eukaryota</taxon>
        <taxon>Metazoa</taxon>
        <taxon>Chordata</taxon>
        <taxon>Tunicata</taxon>
        <taxon>Appendicularia</taxon>
        <taxon>Copelata</taxon>
        <taxon>Oikopleuridae</taxon>
        <taxon>Oikopleura</taxon>
    </lineage>
</organism>
<keyword evidence="1" id="KW-0175">Coiled coil</keyword>